<dbReference type="GeneID" id="24628186"/>
<accession>A0A096XT65</accession>
<dbReference type="Proteomes" id="UP000030157">
    <property type="component" value="Segment"/>
</dbReference>
<evidence type="ECO:0000313" key="3">
    <source>
        <dbReference type="Proteomes" id="UP000030157"/>
    </source>
</evidence>
<protein>
    <submittedName>
        <fullName evidence="2">Uncharacterized protein</fullName>
    </submittedName>
</protein>
<proteinExistence type="predicted"/>
<keyword evidence="1" id="KW-0175">Coiled coil</keyword>
<evidence type="ECO:0000256" key="1">
    <source>
        <dbReference type="SAM" id="Coils"/>
    </source>
</evidence>
<name>A0A096XT65_9CAUD</name>
<feature type="coiled-coil region" evidence="1">
    <location>
        <begin position="22"/>
        <end position="49"/>
    </location>
</feature>
<dbReference type="EMBL" id="KJ801817">
    <property type="protein sequence ID" value="AII28497.1"/>
    <property type="molecule type" value="Genomic_DNA"/>
</dbReference>
<organism evidence="2 3">
    <name type="scientific">Enterococcus phage ECP3</name>
    <dbReference type="NCBI Taxonomy" id="1498168"/>
    <lineage>
        <taxon>Viruses</taxon>
        <taxon>Duplodnaviria</taxon>
        <taxon>Heunggongvirae</taxon>
        <taxon>Uroviricota</taxon>
        <taxon>Caudoviricetes</taxon>
        <taxon>Herelleviridae</taxon>
        <taxon>Brockvirinae</taxon>
        <taxon>Kochikohdavirus</taxon>
        <taxon>Kochikohdavirus ECP3</taxon>
    </lineage>
</organism>
<sequence length="50" mass="5876">MANKASLENLLAMAETAKEHEVSRHKNKMRQLEKIEREIKNRIKELTKEG</sequence>
<dbReference type="RefSeq" id="YP_009147138.1">
    <property type="nucleotide sequence ID" value="NC_027335.2"/>
</dbReference>
<reference evidence="2" key="1">
    <citation type="submission" date="2014-05" db="EMBL/GenBank/DDBJ databases">
        <title>Complete genome sequence of Enterococcus faecalis bacteriophage ECP3.</title>
        <authorList>
            <person name="Kang H.-Y."/>
            <person name="Kim S."/>
            <person name="Kim J."/>
        </authorList>
    </citation>
    <scope>NUCLEOTIDE SEQUENCE [LARGE SCALE GENOMIC DNA]</scope>
    <source>
        <strain evidence="2">ECP3</strain>
    </source>
</reference>
<evidence type="ECO:0000313" key="2">
    <source>
        <dbReference type="EMBL" id="AII28497.1"/>
    </source>
</evidence>
<keyword evidence="3" id="KW-1185">Reference proteome</keyword>